<dbReference type="Proteomes" id="UP000034076">
    <property type="component" value="Unassembled WGS sequence"/>
</dbReference>
<dbReference type="AlphaFoldDB" id="A0A0M2NH17"/>
<comment type="caution">
    <text evidence="1">The sequence shown here is derived from an EMBL/GenBank/DDBJ whole genome shotgun (WGS) entry which is preliminary data.</text>
</comment>
<evidence type="ECO:0000313" key="1">
    <source>
        <dbReference type="EMBL" id="KKI49717.1"/>
    </source>
</evidence>
<dbReference type="EMBL" id="LAYJ01000130">
    <property type="protein sequence ID" value="KKI49717.1"/>
    <property type="molecule type" value="Genomic_DNA"/>
</dbReference>
<evidence type="ECO:0000313" key="2">
    <source>
        <dbReference type="Proteomes" id="UP000034076"/>
    </source>
</evidence>
<protein>
    <submittedName>
        <fullName evidence="1">Uncharacterized protein</fullName>
    </submittedName>
</protein>
<organism evidence="1 2">
    <name type="scientific">Christensenella hongkongensis</name>
    <dbReference type="NCBI Taxonomy" id="270498"/>
    <lineage>
        <taxon>Bacteria</taxon>
        <taxon>Bacillati</taxon>
        <taxon>Bacillota</taxon>
        <taxon>Clostridia</taxon>
        <taxon>Christensenellales</taxon>
        <taxon>Christensenellaceae</taxon>
        <taxon>Christensenella</taxon>
    </lineage>
</organism>
<sequence length="45" mass="5329">MLYRTGELEKTSRWLFQAKTAKTGKGIYTNLAEDLWEIIRDEKHS</sequence>
<keyword evidence="2" id="KW-1185">Reference proteome</keyword>
<name>A0A0M2NH17_9FIRM</name>
<accession>A0A0M2NH17</accession>
<proteinExistence type="predicted"/>
<reference evidence="1 2" key="1">
    <citation type="submission" date="2015-04" db="EMBL/GenBank/DDBJ databases">
        <title>Draft genome sequence of bacteremic isolate Catabacter hongkongensis type strain HKU16T.</title>
        <authorList>
            <person name="Lau S.K."/>
            <person name="Teng J.L."/>
            <person name="Huang Y."/>
            <person name="Curreem S.O."/>
            <person name="Tsui S.K."/>
            <person name="Woo P.C."/>
        </authorList>
    </citation>
    <scope>NUCLEOTIDE SEQUENCE [LARGE SCALE GENOMIC DNA]</scope>
    <source>
        <strain evidence="1 2">HKU16</strain>
    </source>
</reference>
<gene>
    <name evidence="1" type="ORF">CHK_2820</name>
</gene>